<dbReference type="InterPro" id="IPR000719">
    <property type="entry name" value="Prot_kinase_dom"/>
</dbReference>
<feature type="binding site" evidence="11">
    <location>
        <position position="605"/>
    </location>
    <ligand>
        <name>ATP</name>
        <dbReference type="ChEBI" id="CHEBI:30616"/>
    </ligand>
</feature>
<sequence>MPNRKRAKNAPADSSPAEPPLAAPPSFGQSHRSLEEEIGDYPEVQRNEFLTTRAIYPDEFERVRGRKDAWKTQENLAFKVRVGPLEDRGFFAKLIFEFPREYPKVLPKINIVEVQPKDPEIKRQVEHIIATVPRQHQGSESVYEVNAAIMDFLEQTISDKAAKKTSLSLEEERAVREAQARKQLEEQRESERKRLAQEAELQEQLLASQVETEKQRRLRTTLTRKSTAEDSEDVYDVPEEPVRFDQSMICRDTATTTPFKFKAVVGRSVILKRKDKKITIVAPRIDTDRVQAPQLLLKEIYLPDNIGGKEGELQKCLEQVEEALESSKEHRHPNVVDLLNYKIEHLPSEDGPGQWRLSILSEFANKGSLSSLLAIAGSLSAAKVRSWTRQIVDALLFFDQQGFVHPALHAGNVMLFMSPTGGLTIKLSDGYGTQLRDLVQAARDPSTKTNKDLPLWIAPELNGKIPRRTSKTCIWELGIIILQMALGHQVQEVYTSPSNVLEGVDFTSSSERLLEELFQPNPNNRPSAFELSRKQFFHEEREAMFRNHSPNIPSTPRGRRRRYSDKQGQSRYRDEWEELERIGKGGFGKVFRARRKLDGQYYAVKKVESSSTKMLEDILREVTLLAKLNHPYIVRYYNAWYETEHDEVEEMRQEESPERQLPHAAALSTGHDFMEPSVYRNQGAEYSDSEEEDMFAYQAPPSVQDDSFDDDQFEVSALDAALDEVEQMTDPFAATDQDNQDDLGDDPFASSDSPVVQSDQSDHVQSMRSRSPLHNEQSILYIQMEFCDGQSLRHRIAQGLSANVNSVWRLFRRIVEGLAHLHSHGVVHRDLKPENIFLDSDDTPKIGDFGLATAGQATSKTNISKPGMVITNSTGLGTQGYTAPELYVRGSHYDSRADMYSLGVMFLEMCYPFTSAMEKAKIMDGLRREPPTLPPFFEEDIHRRQGEIILKLVDPDQNKRPTAKDLLDSGLIPEPVEEEKLQRYIDQVAAENPEKYQEWVSNLFAKPNNTVSSLAWEDKTAHGMSAADSMFWIYACDQLKTIFRRHGAVEAGRQGIIPKEDFYAKPATFLDPSGLVVQLPVDLTLPFARTLAQTTSNYTKTYCFGVVYRATVAGNQPRQVPEVDFDFVSHSARDLSIKEAEVIKVLDEVLRDIPALAVRDWTIYVNHSDLINLILDFCRIKPVEMSNVKQALSHLNTGTTTWTQVREQLRSSAMNIAETSVSDLSRFNFDGDVEKVRGKLTKLFGDSDHLSKALPLLARLEDVIQFLRRMNIHSKVLVAPLSNNSEYLYRGSLLFQCMESNTKKVLAVGGRYDALIQDYQTKSDKGSVRAAGFRLNIMDLVGYVRGQVQPHGKPSRPAAADANKLLTRCDILVTSFDPATLKTSCVEVLSSLWAAGLSAELSEEFRSLEELEMAYRNNAGYWLVIVRGGAGERTLKVRSPFRSEDEVKAADLVGFLRLKMAKSR</sequence>
<feature type="binding site" evidence="12">
    <location>
        <position position="606"/>
    </location>
    <ligand>
        <name>ATP</name>
        <dbReference type="ChEBI" id="CHEBI:30616"/>
    </ligand>
</feature>
<keyword evidence="13" id="KW-0175">Coiled coil</keyword>
<organism evidence="17 18">
    <name type="scientific">Exophiala dermatitidis (strain ATCC 34100 / CBS 525.76 / NIH/UT8656)</name>
    <name type="common">Black yeast</name>
    <name type="synonym">Wangiella dermatitidis</name>
    <dbReference type="NCBI Taxonomy" id="858893"/>
    <lineage>
        <taxon>Eukaryota</taxon>
        <taxon>Fungi</taxon>
        <taxon>Dikarya</taxon>
        <taxon>Ascomycota</taxon>
        <taxon>Pezizomycotina</taxon>
        <taxon>Eurotiomycetes</taxon>
        <taxon>Chaetothyriomycetidae</taxon>
        <taxon>Chaetothyriales</taxon>
        <taxon>Herpotrichiellaceae</taxon>
        <taxon>Exophiala</taxon>
    </lineage>
</organism>
<dbReference type="InterPro" id="IPR008271">
    <property type="entry name" value="Ser/Thr_kinase_AS"/>
</dbReference>
<evidence type="ECO:0000259" key="15">
    <source>
        <dbReference type="PROSITE" id="PS50011"/>
    </source>
</evidence>
<dbReference type="InParanoid" id="H6C811"/>
<dbReference type="EC" id="2.7.11.1" evidence="1"/>
<keyword evidence="2" id="KW-0723">Serine/threonine-protein kinase</keyword>
<dbReference type="CDD" id="cd23823">
    <property type="entry name" value="RWD_GCN2"/>
    <property type="match status" value="1"/>
</dbReference>
<accession>H6C811</accession>
<comment type="similarity">
    <text evidence="7">Belongs to the protein kinase superfamily. Ser/Thr protein kinase family. GCN2 subfamily.</text>
</comment>
<dbReference type="eggNOG" id="KOG1035">
    <property type="taxonomic scope" value="Eukaryota"/>
</dbReference>
<dbReference type="InterPro" id="IPR041715">
    <property type="entry name" value="HisRS-like_core"/>
</dbReference>
<evidence type="ECO:0000256" key="8">
    <source>
        <dbReference type="ARBA" id="ARBA00047899"/>
    </source>
</evidence>
<dbReference type="InterPro" id="IPR016135">
    <property type="entry name" value="UBQ-conjugating_enzyme/RWD"/>
</dbReference>
<feature type="domain" description="RWD" evidence="16">
    <location>
        <begin position="47"/>
        <end position="156"/>
    </location>
</feature>
<dbReference type="Gene3D" id="3.30.200.20">
    <property type="entry name" value="Phosphorylase Kinase, domain 1"/>
    <property type="match status" value="1"/>
</dbReference>
<dbReference type="OrthoDB" id="341578at2759"/>
<dbReference type="GO" id="GO:0005737">
    <property type="term" value="C:cytoplasm"/>
    <property type="evidence" value="ECO:0007669"/>
    <property type="project" value="TreeGrafter"/>
</dbReference>
<keyword evidence="18" id="KW-1185">Reference proteome</keyword>
<dbReference type="SUPFAM" id="SSF54495">
    <property type="entry name" value="UBC-like"/>
    <property type="match status" value="1"/>
</dbReference>
<dbReference type="PIRSF" id="PIRSF000660">
    <property type="entry name" value="Ser/Thr_PK_GCN2"/>
    <property type="match status" value="1"/>
</dbReference>
<keyword evidence="17" id="KW-0648">Protein biosynthesis</keyword>
<dbReference type="Pfam" id="PF13393">
    <property type="entry name" value="tRNA-synt_His"/>
    <property type="match status" value="1"/>
</dbReference>
<dbReference type="Pfam" id="PF05773">
    <property type="entry name" value="RWD"/>
    <property type="match status" value="1"/>
</dbReference>
<dbReference type="InterPro" id="IPR024435">
    <property type="entry name" value="HisRS-related_dom"/>
</dbReference>
<dbReference type="Pfam" id="PF00069">
    <property type="entry name" value="Pkinase"/>
    <property type="match status" value="3"/>
</dbReference>
<evidence type="ECO:0000256" key="4">
    <source>
        <dbReference type="ARBA" id="ARBA00022741"/>
    </source>
</evidence>
<feature type="coiled-coil region" evidence="13">
    <location>
        <begin position="167"/>
        <end position="201"/>
    </location>
</feature>
<evidence type="ECO:0000313" key="18">
    <source>
        <dbReference type="Proteomes" id="UP000007304"/>
    </source>
</evidence>
<proteinExistence type="inferred from homology"/>
<dbReference type="InterPro" id="IPR017441">
    <property type="entry name" value="Protein_kinase_ATP_BS"/>
</dbReference>
<keyword evidence="4 11" id="KW-0547">Nucleotide-binding</keyword>
<dbReference type="CDD" id="cd14046">
    <property type="entry name" value="STKc_EIF2AK4_GCN2_rpt2"/>
    <property type="match status" value="1"/>
</dbReference>
<dbReference type="Proteomes" id="UP000007304">
    <property type="component" value="Unassembled WGS sequence"/>
</dbReference>
<dbReference type="GO" id="GO:0000077">
    <property type="term" value="P:DNA damage checkpoint signaling"/>
    <property type="evidence" value="ECO:0007669"/>
    <property type="project" value="InterPro"/>
</dbReference>
<feature type="active site" description="Proton acceptor" evidence="10">
    <location>
        <position position="830"/>
    </location>
</feature>
<evidence type="ECO:0000256" key="9">
    <source>
        <dbReference type="ARBA" id="ARBA00048679"/>
    </source>
</evidence>
<dbReference type="PANTHER" id="PTHR11042:SF136">
    <property type="entry name" value="EIF-2-ALPHA KINASE GCN2"/>
    <property type="match status" value="1"/>
</dbReference>
<protein>
    <recommendedName>
        <fullName evidence="1">non-specific serine/threonine protein kinase</fullName>
        <ecNumber evidence="1">2.7.11.1</ecNumber>
    </recommendedName>
</protein>
<feature type="binding site" evidence="11">
    <location>
        <begin position="582"/>
        <end position="590"/>
    </location>
    <ligand>
        <name>ATP</name>
        <dbReference type="ChEBI" id="CHEBI:30616"/>
    </ligand>
</feature>
<dbReference type="GeneID" id="20312845"/>
<evidence type="ECO:0000256" key="13">
    <source>
        <dbReference type="SAM" id="Coils"/>
    </source>
</evidence>
<keyword evidence="6 11" id="KW-0067">ATP-binding</keyword>
<comment type="catalytic activity">
    <reaction evidence="8">
        <text>L-threonyl-[protein] + ATP = O-phospho-L-threonyl-[protein] + ADP + H(+)</text>
        <dbReference type="Rhea" id="RHEA:46608"/>
        <dbReference type="Rhea" id="RHEA-COMP:11060"/>
        <dbReference type="Rhea" id="RHEA-COMP:11605"/>
        <dbReference type="ChEBI" id="CHEBI:15378"/>
        <dbReference type="ChEBI" id="CHEBI:30013"/>
        <dbReference type="ChEBI" id="CHEBI:30616"/>
        <dbReference type="ChEBI" id="CHEBI:61977"/>
        <dbReference type="ChEBI" id="CHEBI:456216"/>
        <dbReference type="EC" id="2.7.11.1"/>
    </reaction>
</comment>
<dbReference type="FunCoup" id="H6C811">
    <property type="interactions" value="828"/>
</dbReference>
<dbReference type="GO" id="GO:0003743">
    <property type="term" value="F:translation initiation factor activity"/>
    <property type="evidence" value="ECO:0007669"/>
    <property type="project" value="UniProtKB-KW"/>
</dbReference>
<evidence type="ECO:0000313" key="17">
    <source>
        <dbReference type="EMBL" id="EHY60238.1"/>
    </source>
</evidence>
<dbReference type="PROSITE" id="PS00108">
    <property type="entry name" value="PROTEIN_KINASE_ST"/>
    <property type="match status" value="1"/>
</dbReference>
<reference evidence="17" key="1">
    <citation type="submission" date="2011-07" db="EMBL/GenBank/DDBJ databases">
        <title>The Genome Sequence of Exophiala (Wangiella) dermatitidis NIH/UT8656.</title>
        <authorList>
            <consortium name="The Broad Institute Genome Sequencing Platform"/>
            <person name="Cuomo C."/>
            <person name="Wang Z."/>
            <person name="Hunicke-Smith S."/>
            <person name="Szanislo P.J."/>
            <person name="Earl A."/>
            <person name="Young S.K."/>
            <person name="Zeng Q."/>
            <person name="Gargeya S."/>
            <person name="Fitzgerald M."/>
            <person name="Haas B."/>
            <person name="Abouelleil A."/>
            <person name="Alvarado L."/>
            <person name="Arachchi H.M."/>
            <person name="Berlin A."/>
            <person name="Brown A."/>
            <person name="Chapman S.B."/>
            <person name="Chen Z."/>
            <person name="Dunbar C."/>
            <person name="Freedman E."/>
            <person name="Gearin G."/>
            <person name="Gellesch M."/>
            <person name="Goldberg J."/>
            <person name="Griggs A."/>
            <person name="Gujja S."/>
            <person name="Heiman D."/>
            <person name="Howarth C."/>
            <person name="Larson L."/>
            <person name="Lui A."/>
            <person name="MacDonald P.J.P."/>
            <person name="Montmayeur A."/>
            <person name="Murphy C."/>
            <person name="Neiman D."/>
            <person name="Pearson M."/>
            <person name="Priest M."/>
            <person name="Roberts A."/>
            <person name="Saif S."/>
            <person name="Shea T."/>
            <person name="Shenoy N."/>
            <person name="Sisk P."/>
            <person name="Stolte C."/>
            <person name="Sykes S."/>
            <person name="Wortman J."/>
            <person name="Nusbaum C."/>
            <person name="Birren B."/>
        </authorList>
    </citation>
    <scope>NUCLEOTIDE SEQUENCE</scope>
    <source>
        <strain evidence="17">NIH/UT8656</strain>
    </source>
</reference>
<dbReference type="STRING" id="858893.H6C811"/>
<name>H6C811_EXODN</name>
<evidence type="ECO:0000259" key="16">
    <source>
        <dbReference type="PROSITE" id="PS50908"/>
    </source>
</evidence>
<keyword evidence="3" id="KW-0808">Transferase</keyword>
<gene>
    <name evidence="17" type="ORF">HMPREF1120_08206</name>
</gene>
<dbReference type="PROSITE" id="PS50908">
    <property type="entry name" value="RWD"/>
    <property type="match status" value="1"/>
</dbReference>
<feature type="region of interest" description="Disordered" evidence="14">
    <location>
        <begin position="734"/>
        <end position="772"/>
    </location>
</feature>
<evidence type="ECO:0000256" key="14">
    <source>
        <dbReference type="SAM" id="MobiDB-lite"/>
    </source>
</evidence>
<dbReference type="VEuPathDB" id="FungiDB:HMPREF1120_08206"/>
<comment type="catalytic activity">
    <reaction evidence="9">
        <text>L-seryl-[protein] + ATP = O-phospho-L-seryl-[protein] + ADP + H(+)</text>
        <dbReference type="Rhea" id="RHEA:17989"/>
        <dbReference type="Rhea" id="RHEA-COMP:9863"/>
        <dbReference type="Rhea" id="RHEA-COMP:11604"/>
        <dbReference type="ChEBI" id="CHEBI:15378"/>
        <dbReference type="ChEBI" id="CHEBI:29999"/>
        <dbReference type="ChEBI" id="CHEBI:30616"/>
        <dbReference type="ChEBI" id="CHEBI:83421"/>
        <dbReference type="ChEBI" id="CHEBI:456216"/>
        <dbReference type="EC" id="2.7.11.1"/>
    </reaction>
</comment>
<keyword evidence="17" id="KW-0396">Initiation factor</keyword>
<evidence type="ECO:0000256" key="5">
    <source>
        <dbReference type="ARBA" id="ARBA00022777"/>
    </source>
</evidence>
<evidence type="ECO:0000256" key="11">
    <source>
        <dbReference type="PIRSR" id="PIRSR000660-2"/>
    </source>
</evidence>
<feature type="compositionally biased region" description="Low complexity" evidence="14">
    <location>
        <begin position="750"/>
        <end position="766"/>
    </location>
</feature>
<dbReference type="PROSITE" id="PS00107">
    <property type="entry name" value="PROTEIN_KINASE_ATP"/>
    <property type="match status" value="1"/>
</dbReference>
<feature type="region of interest" description="Disordered" evidence="14">
    <location>
        <begin position="545"/>
        <end position="568"/>
    </location>
</feature>
<dbReference type="SMART" id="SM00591">
    <property type="entry name" value="RWD"/>
    <property type="match status" value="1"/>
</dbReference>
<dbReference type="InterPro" id="IPR036621">
    <property type="entry name" value="Anticodon-bd_dom_sf"/>
</dbReference>
<dbReference type="SUPFAM" id="SSF56112">
    <property type="entry name" value="Protein kinase-like (PK-like)"/>
    <property type="match status" value="2"/>
</dbReference>
<dbReference type="InterPro" id="IPR006575">
    <property type="entry name" value="RWD_dom"/>
</dbReference>
<dbReference type="GO" id="GO:0004694">
    <property type="term" value="F:eukaryotic translation initiation factor 2alpha kinase activity"/>
    <property type="evidence" value="ECO:0007669"/>
    <property type="project" value="InterPro"/>
</dbReference>
<dbReference type="InterPro" id="IPR011009">
    <property type="entry name" value="Kinase-like_dom_sf"/>
</dbReference>
<dbReference type="HOGENOM" id="CLU_001222_2_0_1"/>
<evidence type="ECO:0000256" key="2">
    <source>
        <dbReference type="ARBA" id="ARBA00022527"/>
    </source>
</evidence>
<dbReference type="EMBL" id="JH226136">
    <property type="protein sequence ID" value="EHY60238.1"/>
    <property type="molecule type" value="Genomic_DNA"/>
</dbReference>
<dbReference type="SMART" id="SM00220">
    <property type="entry name" value="S_TKc"/>
    <property type="match status" value="1"/>
</dbReference>
<dbReference type="GO" id="GO:0005634">
    <property type="term" value="C:nucleus"/>
    <property type="evidence" value="ECO:0007669"/>
    <property type="project" value="TreeGrafter"/>
</dbReference>
<evidence type="ECO:0000256" key="7">
    <source>
        <dbReference type="ARBA" id="ARBA00037982"/>
    </source>
</evidence>
<dbReference type="Gene3D" id="1.10.510.10">
    <property type="entry name" value="Transferase(Phosphotransferase) domain 1"/>
    <property type="match status" value="2"/>
</dbReference>
<feature type="domain" description="Protein kinase" evidence="15">
    <location>
        <begin position="259"/>
        <end position="537"/>
    </location>
</feature>
<feature type="region of interest" description="Disordered" evidence="14">
    <location>
        <begin position="1"/>
        <end position="42"/>
    </location>
</feature>
<dbReference type="RefSeq" id="XP_009160699.1">
    <property type="nucleotide sequence ID" value="XM_009162451.1"/>
</dbReference>
<dbReference type="SUPFAM" id="SSF55681">
    <property type="entry name" value="Class II aaRS and biotin synthetases"/>
    <property type="match status" value="1"/>
</dbReference>
<dbReference type="GO" id="GO:0005524">
    <property type="term" value="F:ATP binding"/>
    <property type="evidence" value="ECO:0007669"/>
    <property type="project" value="UniProtKB-UniRule"/>
</dbReference>
<evidence type="ECO:0000256" key="6">
    <source>
        <dbReference type="ARBA" id="ARBA00022840"/>
    </source>
</evidence>
<keyword evidence="5 17" id="KW-0418">Kinase</keyword>
<dbReference type="Gene3D" id="3.40.50.800">
    <property type="entry name" value="Anticodon-binding domain"/>
    <property type="match status" value="1"/>
</dbReference>
<dbReference type="InterPro" id="IPR045864">
    <property type="entry name" value="aa-tRNA-synth_II/BPL/LPL"/>
</dbReference>
<dbReference type="PROSITE" id="PS50011">
    <property type="entry name" value="PROTEIN_KINASE_DOM"/>
    <property type="match status" value="2"/>
</dbReference>
<feature type="domain" description="Protein kinase" evidence="15">
    <location>
        <begin position="576"/>
        <end position="972"/>
    </location>
</feature>
<evidence type="ECO:0000256" key="3">
    <source>
        <dbReference type="ARBA" id="ARBA00022679"/>
    </source>
</evidence>
<evidence type="ECO:0000256" key="1">
    <source>
        <dbReference type="ARBA" id="ARBA00012513"/>
    </source>
</evidence>
<dbReference type="Gene3D" id="3.30.930.10">
    <property type="entry name" value="Bira Bifunctional Protein, Domain 2"/>
    <property type="match status" value="1"/>
</dbReference>
<dbReference type="PANTHER" id="PTHR11042">
    <property type="entry name" value="EUKARYOTIC TRANSLATION INITIATION FACTOR 2-ALPHA KINASE EIF2-ALPHA KINASE -RELATED"/>
    <property type="match status" value="1"/>
</dbReference>
<dbReference type="InterPro" id="IPR016255">
    <property type="entry name" value="Gcn2"/>
</dbReference>
<dbReference type="Gene3D" id="3.10.110.10">
    <property type="entry name" value="Ubiquitin Conjugating Enzyme"/>
    <property type="match status" value="1"/>
</dbReference>
<evidence type="ECO:0000256" key="12">
    <source>
        <dbReference type="PROSITE-ProRule" id="PRU10141"/>
    </source>
</evidence>
<evidence type="ECO:0000256" key="10">
    <source>
        <dbReference type="PIRSR" id="PIRSR000660-1"/>
    </source>
</evidence>
<dbReference type="Pfam" id="PF12745">
    <property type="entry name" value="HGTP_anticodon2"/>
    <property type="match status" value="1"/>
</dbReference>
<dbReference type="OMA" id="FEDIAWD"/>
<dbReference type="InterPro" id="IPR050339">
    <property type="entry name" value="CC_SR_Kinase"/>
</dbReference>